<reference evidence="2" key="1">
    <citation type="submission" date="2017-11" db="EMBL/GenBank/DDBJ databases">
        <authorList>
            <person name="Lima N.C."/>
            <person name="Parody-Merino A.M."/>
            <person name="Battley P.F."/>
            <person name="Fidler A.E."/>
            <person name="Prosdocimi F."/>
        </authorList>
    </citation>
    <scope>NUCLEOTIDE SEQUENCE [LARGE SCALE GENOMIC DNA]</scope>
</reference>
<gene>
    <name evidence="1" type="ORF">llap_18032</name>
</gene>
<evidence type="ECO:0000313" key="1">
    <source>
        <dbReference type="EMBL" id="PKU31664.1"/>
    </source>
</evidence>
<reference evidence="2" key="2">
    <citation type="submission" date="2017-12" db="EMBL/GenBank/DDBJ databases">
        <title>Genome sequence of the Bar-tailed Godwit (Limosa lapponica baueri).</title>
        <authorList>
            <person name="Lima N.C.B."/>
            <person name="Parody-Merino A.M."/>
            <person name="Battley P.F."/>
            <person name="Fidler A.E."/>
            <person name="Prosdocimi F."/>
        </authorList>
    </citation>
    <scope>NUCLEOTIDE SEQUENCE [LARGE SCALE GENOMIC DNA]</scope>
</reference>
<dbReference type="GO" id="GO:0007218">
    <property type="term" value="P:neuropeptide signaling pathway"/>
    <property type="evidence" value="ECO:0007669"/>
    <property type="project" value="UniProtKB-KW"/>
</dbReference>
<keyword evidence="1" id="KW-0527">Neuropeptide</keyword>
<proteinExistence type="predicted"/>
<keyword evidence="2" id="KW-1185">Reference proteome</keyword>
<protein>
    <submittedName>
        <fullName evidence="1">Pro-neuropeptide y</fullName>
    </submittedName>
</protein>
<dbReference type="Proteomes" id="UP000233556">
    <property type="component" value="Unassembled WGS sequence"/>
</dbReference>
<name>A0A2I0TCY1_LIMLA</name>
<dbReference type="AlphaFoldDB" id="A0A2I0TCY1"/>
<accession>A0A2I0TCY1</accession>
<organism evidence="1 2">
    <name type="scientific">Limosa lapponica baueri</name>
    <dbReference type="NCBI Taxonomy" id="1758121"/>
    <lineage>
        <taxon>Eukaryota</taxon>
        <taxon>Metazoa</taxon>
        <taxon>Chordata</taxon>
        <taxon>Craniata</taxon>
        <taxon>Vertebrata</taxon>
        <taxon>Euteleostomi</taxon>
        <taxon>Archelosauria</taxon>
        <taxon>Archosauria</taxon>
        <taxon>Dinosauria</taxon>
        <taxon>Saurischia</taxon>
        <taxon>Theropoda</taxon>
        <taxon>Coelurosauria</taxon>
        <taxon>Aves</taxon>
        <taxon>Neognathae</taxon>
        <taxon>Neoaves</taxon>
        <taxon>Charadriiformes</taxon>
        <taxon>Scolopacidae</taxon>
        <taxon>Limosa</taxon>
    </lineage>
</organism>
<dbReference type="EMBL" id="KZ512451">
    <property type="protein sequence ID" value="PKU31664.1"/>
    <property type="molecule type" value="Genomic_DNA"/>
</dbReference>
<sequence>MQFFTCELPAFQLSCSLNDWLHGQADSIYSVSSRQSQCGAEVDGILSTQSQELCLVSGFWVLADSTAREKESLFDVGEDGACEPWGFETQDTIPPDDSTAGFALTRRVLHFLFS</sequence>
<evidence type="ECO:0000313" key="2">
    <source>
        <dbReference type="Proteomes" id="UP000233556"/>
    </source>
</evidence>